<keyword evidence="2" id="KW-1185">Reference proteome</keyword>
<protein>
    <recommendedName>
        <fullName evidence="3">Glycosyltransferase family 1 protein</fullName>
    </recommendedName>
</protein>
<evidence type="ECO:0008006" key="3">
    <source>
        <dbReference type="Google" id="ProtNLM"/>
    </source>
</evidence>
<organism evidence="1 2">
    <name type="scientific">Flavobacterium bomense</name>
    <dbReference type="NCBI Taxonomy" id="2497483"/>
    <lineage>
        <taxon>Bacteria</taxon>
        <taxon>Pseudomonadati</taxon>
        <taxon>Bacteroidota</taxon>
        <taxon>Flavobacteriia</taxon>
        <taxon>Flavobacteriales</taxon>
        <taxon>Flavobacteriaceae</taxon>
        <taxon>Flavobacterium</taxon>
    </lineage>
</organism>
<proteinExistence type="predicted"/>
<sequence length="437" mass="51463">MGNVNKIIVCAHCVYPQIISSEGIVNRNWFDILNQRYSNLELLSSEKSVKIIKNKYFISVDDNRLKALYYWSKLPKRSPLGLLYRILNKLYLKIFNFSKERSLYQTIWVKIQTKNILKISDASLENIVYWSRILPTFSVLPILYVWKEKRIPFVVNINDPFQNNLDGGLNYDENILIETVEKAQCWTFPSQRLAASMANKYNLDITRCFVIPHAMRKQEKIYDCKKNIKRKLKFVYTGTFYKSAFTNTFGNELRKFSMTEEMKKVEFIFILSQYDDFALQWINENIPNVTIHLKLDRDRVLKITSNADCMLVIDSITHQELLKGKLVEAISQGLPILAITYENSVMDSVVKEYGGISSYQNIESDISVKLNNMVRNLEDYIWRFDFCKKRRVVMEKISEENIIKATIEITQFALERFLWKEGRIIKEPKAPTNYNWP</sequence>
<comment type="caution">
    <text evidence="1">The sequence shown here is derived from an EMBL/GenBank/DDBJ whole genome shotgun (WGS) entry which is preliminary data.</text>
</comment>
<dbReference type="EMBL" id="RYDJ01000003">
    <property type="protein sequence ID" value="RTZ06501.1"/>
    <property type="molecule type" value="Genomic_DNA"/>
</dbReference>
<dbReference type="Proteomes" id="UP000280825">
    <property type="component" value="Unassembled WGS sequence"/>
</dbReference>
<reference evidence="1 2" key="1">
    <citation type="submission" date="2018-12" db="EMBL/GenBank/DDBJ databases">
        <title>Flavobacterium sp. nov., isolated from glacier ice.</title>
        <authorList>
            <person name="Liu Q."/>
            <person name="Xin Y.-H."/>
        </authorList>
    </citation>
    <scope>NUCLEOTIDE SEQUENCE [LARGE SCALE GENOMIC DNA]</scope>
    <source>
        <strain evidence="1 2">RB1N8</strain>
    </source>
</reference>
<dbReference type="RefSeq" id="WP_126561640.1">
    <property type="nucleotide sequence ID" value="NZ_RYDJ01000003.1"/>
</dbReference>
<accession>A0A3S0Q9J6</accession>
<dbReference type="SUPFAM" id="SSF53756">
    <property type="entry name" value="UDP-Glycosyltransferase/glycogen phosphorylase"/>
    <property type="match status" value="1"/>
</dbReference>
<evidence type="ECO:0000313" key="2">
    <source>
        <dbReference type="Proteomes" id="UP000280825"/>
    </source>
</evidence>
<dbReference type="Gene3D" id="3.40.50.2000">
    <property type="entry name" value="Glycogen Phosphorylase B"/>
    <property type="match status" value="1"/>
</dbReference>
<dbReference type="AlphaFoldDB" id="A0A3S0Q9J6"/>
<evidence type="ECO:0000313" key="1">
    <source>
        <dbReference type="EMBL" id="RTZ06501.1"/>
    </source>
</evidence>
<name>A0A3S0Q9J6_9FLAO</name>
<gene>
    <name evidence="1" type="ORF">EKL98_04435</name>
</gene>